<dbReference type="PANTHER" id="PTHR13771">
    <property type="entry name" value="INTERCELLULAR ADHESION MOLECULE"/>
    <property type="match status" value="1"/>
</dbReference>
<feature type="region of interest" description="Disordered" evidence="1">
    <location>
        <begin position="390"/>
        <end position="422"/>
    </location>
</feature>
<keyword evidence="2" id="KW-0472">Membrane</keyword>
<organism evidence="5 6">
    <name type="scientific">Culter alburnus</name>
    <name type="common">Topmouth culter</name>
    <dbReference type="NCBI Taxonomy" id="194366"/>
    <lineage>
        <taxon>Eukaryota</taxon>
        <taxon>Metazoa</taxon>
        <taxon>Chordata</taxon>
        <taxon>Craniata</taxon>
        <taxon>Vertebrata</taxon>
        <taxon>Euteleostomi</taxon>
        <taxon>Actinopterygii</taxon>
        <taxon>Neopterygii</taxon>
        <taxon>Teleostei</taxon>
        <taxon>Ostariophysi</taxon>
        <taxon>Cypriniformes</taxon>
        <taxon>Xenocyprididae</taxon>
        <taxon>Xenocypridinae</taxon>
        <taxon>Culter</taxon>
    </lineage>
</organism>
<evidence type="ECO:0000256" key="2">
    <source>
        <dbReference type="SAM" id="Phobius"/>
    </source>
</evidence>
<accession>A0AAW2AYN3</accession>
<evidence type="ECO:0000259" key="4">
    <source>
        <dbReference type="PROSITE" id="PS50835"/>
    </source>
</evidence>
<dbReference type="PANTHER" id="PTHR13771:SF9">
    <property type="entry name" value="INTERCELLULAR ADHESION MOLECULE 5"/>
    <property type="match status" value="1"/>
</dbReference>
<dbReference type="InterPro" id="IPR007110">
    <property type="entry name" value="Ig-like_dom"/>
</dbReference>
<dbReference type="SMART" id="SM00409">
    <property type="entry name" value="IG"/>
    <property type="match status" value="3"/>
</dbReference>
<dbReference type="Proteomes" id="UP001479290">
    <property type="component" value="Unassembled WGS sequence"/>
</dbReference>
<evidence type="ECO:0000256" key="1">
    <source>
        <dbReference type="SAM" id="MobiDB-lite"/>
    </source>
</evidence>
<dbReference type="SUPFAM" id="SSF48726">
    <property type="entry name" value="Immunoglobulin"/>
    <property type="match status" value="5"/>
</dbReference>
<keyword evidence="3" id="KW-0732">Signal</keyword>
<dbReference type="CDD" id="cd00096">
    <property type="entry name" value="Ig"/>
    <property type="match status" value="1"/>
</dbReference>
<keyword evidence="6" id="KW-1185">Reference proteome</keyword>
<feature type="signal peptide" evidence="3">
    <location>
        <begin position="1"/>
        <end position="21"/>
    </location>
</feature>
<keyword evidence="2" id="KW-0812">Transmembrane</keyword>
<feature type="domain" description="Ig-like" evidence="4">
    <location>
        <begin position="109"/>
        <end position="207"/>
    </location>
</feature>
<dbReference type="InterPro" id="IPR047012">
    <property type="entry name" value="ICAM_VCAM"/>
</dbReference>
<dbReference type="InterPro" id="IPR013783">
    <property type="entry name" value="Ig-like_fold"/>
</dbReference>
<feature type="domain" description="Ig-like" evidence="4">
    <location>
        <begin position="306"/>
        <end position="389"/>
    </location>
</feature>
<name>A0AAW2AYN3_CULAL</name>
<evidence type="ECO:0000313" key="6">
    <source>
        <dbReference type="Proteomes" id="UP001479290"/>
    </source>
</evidence>
<dbReference type="PROSITE" id="PS50835">
    <property type="entry name" value="IG_LIKE"/>
    <property type="match status" value="3"/>
</dbReference>
<comment type="caution">
    <text evidence="5">The sequence shown here is derived from an EMBL/GenBank/DDBJ whole genome shotgun (WGS) entry which is preliminary data.</text>
</comment>
<dbReference type="GO" id="GO:0007155">
    <property type="term" value="P:cell adhesion"/>
    <property type="evidence" value="ECO:0007669"/>
    <property type="project" value="InterPro"/>
</dbReference>
<gene>
    <name evidence="5" type="ORF">ABG768_019815</name>
</gene>
<dbReference type="InterPro" id="IPR036179">
    <property type="entry name" value="Ig-like_dom_sf"/>
</dbReference>
<protein>
    <recommendedName>
        <fullName evidence="4">Ig-like domain-containing protein</fullName>
    </recommendedName>
</protein>
<dbReference type="Pfam" id="PF03921">
    <property type="entry name" value="ICAM_N"/>
    <property type="match status" value="2"/>
</dbReference>
<reference evidence="5 6" key="1">
    <citation type="submission" date="2024-05" db="EMBL/GenBank/DDBJ databases">
        <title>A high-quality chromosomal-level genome assembly of Topmouth culter (Culter alburnus).</title>
        <authorList>
            <person name="Zhao H."/>
        </authorList>
    </citation>
    <scope>NUCLEOTIDE SEQUENCE [LARGE SCALE GENOMIC DNA]</scope>
    <source>
        <strain evidence="5">CATC2023</strain>
        <tissue evidence="5">Muscle</tissue>
    </source>
</reference>
<dbReference type="Gene3D" id="2.60.40.10">
    <property type="entry name" value="Immunoglobulins"/>
    <property type="match status" value="5"/>
</dbReference>
<dbReference type="EMBL" id="JAWDJR010000003">
    <property type="protein sequence ID" value="KAK9978041.1"/>
    <property type="molecule type" value="Genomic_DNA"/>
</dbReference>
<dbReference type="Pfam" id="PF13895">
    <property type="entry name" value="Ig_2"/>
    <property type="match status" value="1"/>
</dbReference>
<feature type="transmembrane region" description="Helical" evidence="2">
    <location>
        <begin position="496"/>
        <end position="513"/>
    </location>
</feature>
<evidence type="ECO:0000313" key="5">
    <source>
        <dbReference type="EMBL" id="KAK9978041.1"/>
    </source>
</evidence>
<feature type="domain" description="Ig-like" evidence="4">
    <location>
        <begin position="401"/>
        <end position="489"/>
    </location>
</feature>
<dbReference type="AlphaFoldDB" id="A0AAW2AYN3"/>
<dbReference type="InterPro" id="IPR003599">
    <property type="entry name" value="Ig_sub"/>
</dbReference>
<dbReference type="GO" id="GO:0005178">
    <property type="term" value="F:integrin binding"/>
    <property type="evidence" value="ECO:0007669"/>
    <property type="project" value="InterPro"/>
</dbReference>
<proteinExistence type="predicted"/>
<feature type="chain" id="PRO_5043912484" description="Ig-like domain-containing protein" evidence="3">
    <location>
        <begin position="22"/>
        <end position="514"/>
    </location>
</feature>
<sequence length="514" mass="57447">MKLFLCLLVIQYFSAILCTHAAECPLQLNPQRAVVRYGGPVSVNCRTSIPHDGIGWESSEGAVPMSKDNLITWTVSNLREWNIEPFCYINLKDHNQCQIELPVTVYKTPDSVSISTVNHIGPMKEGNQYELQCDVLNVAPVQYLTVKWYKGQTLVDQTIFTDTIKTPVDETVTLMIHPDRSDDGVQYRCEAELDLGEEGPQPPPKVTSDPLSVEVNGTHADECPLQLNPQRVVLRYGGSVSVNCSTSVQHHGMGWESTEGAVPMSRDNLITWRVSNLREWDIEPFCFINLDKQCQIELPITIYKTPDSVSISTVNHIGPMMERNQYELQCDVLNVAPVQYLTVKWYKGQTLVDQTNFTDTIKTPVNETVTLMIHPDRSDDGVQYRCEAELKLGEEGPQPPPKVTSDPLSVEVNDKPKHSNSTETINLSNEVTLNCTVKANPAPTYTWDSEHLKEKITSSVLTSSKLSPGNYTCITTNSQGSDSKVFIIKSTGGRPTFWTVLILFQLLVALMIVI</sequence>
<keyword evidence="2" id="KW-1133">Transmembrane helix</keyword>
<evidence type="ECO:0000256" key="3">
    <source>
        <dbReference type="SAM" id="SignalP"/>
    </source>
</evidence>
<dbReference type="InterPro" id="IPR013768">
    <property type="entry name" value="ICAM_N"/>
</dbReference>